<keyword evidence="1" id="KW-0812">Transmembrane</keyword>
<protein>
    <recommendedName>
        <fullName evidence="2">DUF3592 domain-containing protein</fullName>
    </recommendedName>
</protein>
<accession>A0A518D275</accession>
<keyword evidence="1" id="KW-1133">Transmembrane helix</keyword>
<keyword evidence="4" id="KW-1185">Reference proteome</keyword>
<proteinExistence type="predicted"/>
<evidence type="ECO:0000313" key="3">
    <source>
        <dbReference type="EMBL" id="QDU85578.1"/>
    </source>
</evidence>
<evidence type="ECO:0000313" key="4">
    <source>
        <dbReference type="Proteomes" id="UP000319342"/>
    </source>
</evidence>
<dbReference type="AlphaFoldDB" id="A0A518D275"/>
<evidence type="ECO:0000259" key="2">
    <source>
        <dbReference type="Pfam" id="PF12158"/>
    </source>
</evidence>
<organism evidence="3 4">
    <name type="scientific">Rohdeia mirabilis</name>
    <dbReference type="NCBI Taxonomy" id="2528008"/>
    <lineage>
        <taxon>Bacteria</taxon>
        <taxon>Pseudomonadati</taxon>
        <taxon>Planctomycetota</taxon>
        <taxon>Planctomycetia</taxon>
        <taxon>Planctomycetia incertae sedis</taxon>
        <taxon>Rohdeia</taxon>
    </lineage>
</organism>
<gene>
    <name evidence="3" type="ORF">Pla163_27100</name>
</gene>
<dbReference type="Proteomes" id="UP000319342">
    <property type="component" value="Chromosome"/>
</dbReference>
<reference evidence="3 4" key="1">
    <citation type="submission" date="2019-02" db="EMBL/GenBank/DDBJ databases">
        <title>Deep-cultivation of Planctomycetes and their phenomic and genomic characterization uncovers novel biology.</title>
        <authorList>
            <person name="Wiegand S."/>
            <person name="Jogler M."/>
            <person name="Boedeker C."/>
            <person name="Pinto D."/>
            <person name="Vollmers J."/>
            <person name="Rivas-Marin E."/>
            <person name="Kohn T."/>
            <person name="Peeters S.H."/>
            <person name="Heuer A."/>
            <person name="Rast P."/>
            <person name="Oberbeckmann S."/>
            <person name="Bunk B."/>
            <person name="Jeske O."/>
            <person name="Meyerdierks A."/>
            <person name="Storesund J.E."/>
            <person name="Kallscheuer N."/>
            <person name="Luecker S."/>
            <person name="Lage O.M."/>
            <person name="Pohl T."/>
            <person name="Merkel B.J."/>
            <person name="Hornburger P."/>
            <person name="Mueller R.-W."/>
            <person name="Bruemmer F."/>
            <person name="Labrenz M."/>
            <person name="Spormann A.M."/>
            <person name="Op den Camp H."/>
            <person name="Overmann J."/>
            <person name="Amann R."/>
            <person name="Jetten M.S.M."/>
            <person name="Mascher T."/>
            <person name="Medema M.H."/>
            <person name="Devos D.P."/>
            <person name="Kaster A.-K."/>
            <person name="Ovreas L."/>
            <person name="Rohde M."/>
            <person name="Galperin M.Y."/>
            <person name="Jogler C."/>
        </authorList>
    </citation>
    <scope>NUCLEOTIDE SEQUENCE [LARGE SCALE GENOMIC DNA]</scope>
    <source>
        <strain evidence="3 4">Pla163</strain>
    </source>
</reference>
<dbReference type="EMBL" id="CP036290">
    <property type="protein sequence ID" value="QDU85578.1"/>
    <property type="molecule type" value="Genomic_DNA"/>
</dbReference>
<feature type="domain" description="DUF3592" evidence="2">
    <location>
        <begin position="40"/>
        <end position="124"/>
    </location>
</feature>
<name>A0A518D275_9BACT</name>
<evidence type="ECO:0000256" key="1">
    <source>
        <dbReference type="SAM" id="Phobius"/>
    </source>
</evidence>
<dbReference type="InterPro" id="IPR021994">
    <property type="entry name" value="DUF3592"/>
</dbReference>
<feature type="transmembrane region" description="Helical" evidence="1">
    <location>
        <begin position="124"/>
        <end position="147"/>
    </location>
</feature>
<feature type="transmembrane region" description="Helical" evidence="1">
    <location>
        <begin position="7"/>
        <end position="25"/>
    </location>
</feature>
<sequence length="169" mass="18168">MPGCVRTFFPLPFILAGLIAVWIASGDVIDGLRSADWPQVTGTVTESFVETHESDDSATYSVQVRYLYSVDGVEHTGDRVAFTRWNHNDLGAAEAVRKRYPVGASVVVFHSADRPQDAVLEPGLFAGALGMLAFGVVFALVGLVLFFRFRRTLPTGADDATDASSAPST</sequence>
<dbReference type="Pfam" id="PF12158">
    <property type="entry name" value="DUF3592"/>
    <property type="match status" value="1"/>
</dbReference>
<keyword evidence="1" id="KW-0472">Membrane</keyword>